<proteinExistence type="predicted"/>
<organism evidence="2 3">
    <name type="scientific">Alicyclobacillus fodiniaquatilis</name>
    <dbReference type="NCBI Taxonomy" id="1661150"/>
    <lineage>
        <taxon>Bacteria</taxon>
        <taxon>Bacillati</taxon>
        <taxon>Bacillota</taxon>
        <taxon>Bacilli</taxon>
        <taxon>Bacillales</taxon>
        <taxon>Alicyclobacillaceae</taxon>
        <taxon>Alicyclobacillus</taxon>
    </lineage>
</organism>
<accession>A0ABW4JIX3</accession>
<comment type="caution">
    <text evidence="2">The sequence shown here is derived from an EMBL/GenBank/DDBJ whole genome shotgun (WGS) entry which is preliminary data.</text>
</comment>
<reference evidence="3" key="1">
    <citation type="journal article" date="2019" name="Int. J. Syst. Evol. Microbiol.">
        <title>The Global Catalogue of Microorganisms (GCM) 10K type strain sequencing project: providing services to taxonomists for standard genome sequencing and annotation.</title>
        <authorList>
            <consortium name="The Broad Institute Genomics Platform"/>
            <consortium name="The Broad Institute Genome Sequencing Center for Infectious Disease"/>
            <person name="Wu L."/>
            <person name="Ma J."/>
        </authorList>
    </citation>
    <scope>NUCLEOTIDE SEQUENCE [LARGE SCALE GENOMIC DNA]</scope>
    <source>
        <strain evidence="3">CGMCC 1.12286</strain>
    </source>
</reference>
<keyword evidence="1" id="KW-0472">Membrane</keyword>
<dbReference type="EMBL" id="JBHUCX010000035">
    <property type="protein sequence ID" value="MFD1675711.1"/>
    <property type="molecule type" value="Genomic_DNA"/>
</dbReference>
<evidence type="ECO:0000313" key="2">
    <source>
        <dbReference type="EMBL" id="MFD1675711.1"/>
    </source>
</evidence>
<evidence type="ECO:0000313" key="3">
    <source>
        <dbReference type="Proteomes" id="UP001597079"/>
    </source>
</evidence>
<dbReference type="RefSeq" id="WP_377943596.1">
    <property type="nucleotide sequence ID" value="NZ_JBHUCX010000035.1"/>
</dbReference>
<feature type="transmembrane region" description="Helical" evidence="1">
    <location>
        <begin position="64"/>
        <end position="82"/>
    </location>
</feature>
<keyword evidence="1" id="KW-1133">Transmembrane helix</keyword>
<feature type="transmembrane region" description="Helical" evidence="1">
    <location>
        <begin position="88"/>
        <end position="107"/>
    </location>
</feature>
<evidence type="ECO:0000256" key="1">
    <source>
        <dbReference type="SAM" id="Phobius"/>
    </source>
</evidence>
<keyword evidence="1" id="KW-0812">Transmembrane</keyword>
<gene>
    <name evidence="2" type="ORF">ACFSB2_13500</name>
</gene>
<sequence length="141" mass="15829">MKCPECGSEHCQRYEVINAYGTSMTHSTGVGVGIGSSGVGLGVGRTRGVNTTKMGALTDPPRQLGYRRSIFFLIVWCFIGFGMLNDKLLTGGFFFLACAIVPALTILRRMNYNTKRWPVLYEEWKQKWFCNQCGHSFVDEK</sequence>
<name>A0ABW4JIX3_9BACL</name>
<keyword evidence="3" id="KW-1185">Reference proteome</keyword>
<dbReference type="Proteomes" id="UP001597079">
    <property type="component" value="Unassembled WGS sequence"/>
</dbReference>
<protein>
    <submittedName>
        <fullName evidence="2">Uncharacterized protein</fullName>
    </submittedName>
</protein>